<reference evidence="1" key="1">
    <citation type="submission" date="2015-11" db="EMBL/GenBank/DDBJ databases">
        <title>De novo transcriptome assembly of four potential Pierce s Disease insect vectors from Arizona vineyards.</title>
        <authorList>
            <person name="Tassone E.E."/>
        </authorList>
    </citation>
    <scope>NUCLEOTIDE SEQUENCE</scope>
</reference>
<protein>
    <submittedName>
        <fullName evidence="1">Uncharacterized protein</fullName>
    </submittedName>
</protein>
<organism evidence="1">
    <name type="scientific">Homalodisca liturata</name>
    <dbReference type="NCBI Taxonomy" id="320908"/>
    <lineage>
        <taxon>Eukaryota</taxon>
        <taxon>Metazoa</taxon>
        <taxon>Ecdysozoa</taxon>
        <taxon>Arthropoda</taxon>
        <taxon>Hexapoda</taxon>
        <taxon>Insecta</taxon>
        <taxon>Pterygota</taxon>
        <taxon>Neoptera</taxon>
        <taxon>Paraneoptera</taxon>
        <taxon>Hemiptera</taxon>
        <taxon>Auchenorrhyncha</taxon>
        <taxon>Membracoidea</taxon>
        <taxon>Cicadellidae</taxon>
        <taxon>Cicadellinae</taxon>
        <taxon>Proconiini</taxon>
        <taxon>Homalodisca</taxon>
    </lineage>
</organism>
<name>A0A1B6JNG0_9HEMI</name>
<proteinExistence type="predicted"/>
<dbReference type="AlphaFoldDB" id="A0A1B6JNG0"/>
<accession>A0A1B6JNG0</accession>
<evidence type="ECO:0000313" key="1">
    <source>
        <dbReference type="EMBL" id="JAT00817.1"/>
    </source>
</evidence>
<gene>
    <name evidence="1" type="ORF">g.2149</name>
</gene>
<sequence>MLRTDTGMRPTTLVAVPASSSWDQTELPAPREEDLKDLREVTSKVVAAGVAGKLLITHLKVDKYLQSITSHKHNWHSTSLILWVTSTFHAYYSVLLNGLV</sequence>
<dbReference type="EMBL" id="GECU01006890">
    <property type="protein sequence ID" value="JAT00817.1"/>
    <property type="molecule type" value="Transcribed_RNA"/>
</dbReference>